<gene>
    <name evidence="1" type="ORF">MJO28_004464</name>
</gene>
<name>A0ACC0EPH7_9BASI</name>
<proteinExistence type="predicted"/>
<reference evidence="2" key="2">
    <citation type="journal article" date="2018" name="Mol. Plant Microbe Interact.">
        <title>Genome sequence resources for the wheat stripe rust pathogen (Puccinia striiformis f. sp. tritici) and the barley stripe rust pathogen (Puccinia striiformis f. sp. hordei).</title>
        <authorList>
            <person name="Xia C."/>
            <person name="Wang M."/>
            <person name="Yin C."/>
            <person name="Cornejo O.E."/>
            <person name="Hulbert S.H."/>
            <person name="Chen X."/>
        </authorList>
    </citation>
    <scope>NUCLEOTIDE SEQUENCE [LARGE SCALE GENOMIC DNA]</scope>
    <source>
        <strain evidence="2">93-210</strain>
    </source>
</reference>
<dbReference type="EMBL" id="CM045868">
    <property type="protein sequence ID" value="KAI7957369.1"/>
    <property type="molecule type" value="Genomic_DNA"/>
</dbReference>
<organism evidence="1 2">
    <name type="scientific">Puccinia striiformis f. sp. tritici</name>
    <dbReference type="NCBI Taxonomy" id="168172"/>
    <lineage>
        <taxon>Eukaryota</taxon>
        <taxon>Fungi</taxon>
        <taxon>Dikarya</taxon>
        <taxon>Basidiomycota</taxon>
        <taxon>Pucciniomycotina</taxon>
        <taxon>Pucciniomycetes</taxon>
        <taxon>Pucciniales</taxon>
        <taxon>Pucciniaceae</taxon>
        <taxon>Puccinia</taxon>
    </lineage>
</organism>
<reference evidence="2" key="1">
    <citation type="journal article" date="2018" name="BMC Genomics">
        <title>Genomic insights into host adaptation between the wheat stripe rust pathogen (Puccinia striiformis f. sp. tritici) and the barley stripe rust pathogen (Puccinia striiformis f. sp. hordei).</title>
        <authorList>
            <person name="Xia C."/>
            <person name="Wang M."/>
            <person name="Yin C."/>
            <person name="Cornejo O.E."/>
            <person name="Hulbert S.H."/>
            <person name="Chen X."/>
        </authorList>
    </citation>
    <scope>NUCLEOTIDE SEQUENCE [LARGE SCALE GENOMIC DNA]</scope>
    <source>
        <strain evidence="2">93-210</strain>
    </source>
</reference>
<dbReference type="Proteomes" id="UP001060170">
    <property type="component" value="Chromosome 4"/>
</dbReference>
<protein>
    <submittedName>
        <fullName evidence="1">Uncharacterized protein</fullName>
    </submittedName>
</protein>
<sequence>MLHPEFQPVLVLHFESGSVTLAKRAPIVRNSIFQETYILNEPAAMESCYFCLDSIIPATSMLAREVVDQHIGFGQKINGKLLASERIRKSDRDRSRGFSPDVGRQSKQKAAILLKANPLIQVSFQTAYPILPHPISLQSALIAAVNDRSPLHQSCSRMNRFIPMSLRLSILLLVTNFGDCLEYAPTLGPKAKCSGSGTKNIPICAPAQFDHVSRAQNKGSDGTFQCVVYPWLESPFCCDQDPFEGGNGSRGSKIITIPRSSCEEAKQA</sequence>
<keyword evidence="2" id="KW-1185">Reference proteome</keyword>
<evidence type="ECO:0000313" key="1">
    <source>
        <dbReference type="EMBL" id="KAI7957369.1"/>
    </source>
</evidence>
<evidence type="ECO:0000313" key="2">
    <source>
        <dbReference type="Proteomes" id="UP001060170"/>
    </source>
</evidence>
<accession>A0ACC0EPH7</accession>
<reference evidence="1 2" key="3">
    <citation type="journal article" date="2022" name="Microbiol. Spectr.">
        <title>Folding features and dynamics of 3D genome architecture in plant fungal pathogens.</title>
        <authorList>
            <person name="Xia C."/>
        </authorList>
    </citation>
    <scope>NUCLEOTIDE SEQUENCE [LARGE SCALE GENOMIC DNA]</scope>
    <source>
        <strain evidence="1 2">93-210</strain>
    </source>
</reference>
<comment type="caution">
    <text evidence="1">The sequence shown here is derived from an EMBL/GenBank/DDBJ whole genome shotgun (WGS) entry which is preliminary data.</text>
</comment>